<dbReference type="Gene3D" id="1.20.120.1810">
    <property type="match status" value="1"/>
</dbReference>
<evidence type="ECO:0000259" key="8">
    <source>
        <dbReference type="PROSITE" id="PS00716"/>
    </source>
</evidence>
<accession>A0A1D1ZHW8</accession>
<reference evidence="9" key="1">
    <citation type="submission" date="2015-07" db="EMBL/GenBank/DDBJ databases">
        <title>Transcriptome Assembly of Anthurium amnicola.</title>
        <authorList>
            <person name="Suzuki J."/>
        </authorList>
    </citation>
    <scope>NUCLEOTIDE SEQUENCE</scope>
</reference>
<proteinExistence type="inferred from homology"/>
<dbReference type="InterPro" id="IPR050239">
    <property type="entry name" value="Sigma-70_RNA_pol_init_factors"/>
</dbReference>
<dbReference type="SUPFAM" id="SSF88659">
    <property type="entry name" value="Sigma3 and sigma4 domains of RNA polymerase sigma factors"/>
    <property type="match status" value="2"/>
</dbReference>
<dbReference type="InterPro" id="IPR007627">
    <property type="entry name" value="RNA_pol_sigma70_r2"/>
</dbReference>
<dbReference type="InterPro" id="IPR007630">
    <property type="entry name" value="RNA_pol_sigma70_r4"/>
</dbReference>
<keyword evidence="2" id="KW-0805">Transcription regulation</keyword>
<evidence type="ECO:0000256" key="5">
    <source>
        <dbReference type="ARBA" id="ARBA00023163"/>
    </source>
</evidence>
<comment type="similarity">
    <text evidence="1">Belongs to the sigma-70 factor family.</text>
</comment>
<feature type="region of interest" description="Disordered" evidence="6">
    <location>
        <begin position="1"/>
        <end position="22"/>
    </location>
</feature>
<dbReference type="InterPro" id="IPR007624">
    <property type="entry name" value="RNA_pol_sigma70_r3"/>
</dbReference>
<name>A0A1D1ZHW8_9ARAE</name>
<dbReference type="InterPro" id="IPR014284">
    <property type="entry name" value="RNA_pol_sigma-70_dom"/>
</dbReference>
<sequence length="580" mass="66786">MEAGRGLISQLSPPSTSHVPRTHLKRNAFSPCPVPDMHGQASWAVTSMPITSVVRFFPASVLLQEQHDDLRPYIFREDRISQVILDRRCMETGALVCQDKDREFNEYLRYLEHRYLYRPGFWYPLPTSYTEEKTSLSDSINSVVNDTNIDAEIEQQHVVKASFNGIIPSEALALAKEALLASREVVNLVESYSMAHVNGFYFPGQGSKNSAKEIVSVEEATVRSKQLLERRSKRRRVPKKTTVISDATAYSISTEMSRKMSKGLNKNDPLRLFLWGPETKQLLTLKEERDLFNKIQDLMRLEEAKQNLQLQFGREPTFSEWAEALGMSCHMLQSCLYSGNRSREKMIYANFRLVVHVAKQYQGMGLNIQDLLQEGSMGLMKSLEKFKPKAGCRFPSYAYWWIRQSIRKAIFQNSRTIRLPENVFALLKKIKNVRKLYIQEGHIPSNEELARRVGITKERLERLLASSRTPVSIQDRVWMDQDVTIQEITADPEVEVPEFTVAKQMMRQHVRNLLHVLPPRERQIIQFRYGIHGEPKSLSDIGSVFGLSKERVRQLESRALDTLKESLTNQGLDAYMDLLI</sequence>
<feature type="domain" description="RNA polymerase sigma-70" evidence="8">
    <location>
        <begin position="537"/>
        <end position="563"/>
    </location>
</feature>
<feature type="domain" description="RNA polymerase sigma-70" evidence="7">
    <location>
        <begin position="370"/>
        <end position="383"/>
    </location>
</feature>
<dbReference type="PROSITE" id="PS00715">
    <property type="entry name" value="SIGMA70_1"/>
    <property type="match status" value="1"/>
</dbReference>
<evidence type="ECO:0000256" key="1">
    <source>
        <dbReference type="ARBA" id="ARBA00007788"/>
    </source>
</evidence>
<dbReference type="Gene3D" id="1.10.10.10">
    <property type="entry name" value="Winged helix-like DNA-binding domain superfamily/Winged helix DNA-binding domain"/>
    <property type="match status" value="2"/>
</dbReference>
<keyword evidence="5" id="KW-0804">Transcription</keyword>
<dbReference type="PRINTS" id="PR00046">
    <property type="entry name" value="SIGMA70FCT"/>
</dbReference>
<dbReference type="SUPFAM" id="SSF88946">
    <property type="entry name" value="Sigma2 domain of RNA polymerase sigma factors"/>
    <property type="match status" value="1"/>
</dbReference>
<dbReference type="Pfam" id="PF04539">
    <property type="entry name" value="Sigma70_r3"/>
    <property type="match status" value="1"/>
</dbReference>
<keyword evidence="4" id="KW-0238">DNA-binding</keyword>
<evidence type="ECO:0000256" key="6">
    <source>
        <dbReference type="SAM" id="MobiDB-lite"/>
    </source>
</evidence>
<evidence type="ECO:0000256" key="4">
    <source>
        <dbReference type="ARBA" id="ARBA00023125"/>
    </source>
</evidence>
<dbReference type="GO" id="GO:0006352">
    <property type="term" value="P:DNA-templated transcription initiation"/>
    <property type="evidence" value="ECO:0007669"/>
    <property type="project" value="InterPro"/>
</dbReference>
<dbReference type="GO" id="GO:0003677">
    <property type="term" value="F:DNA binding"/>
    <property type="evidence" value="ECO:0007669"/>
    <property type="project" value="UniProtKB-KW"/>
</dbReference>
<dbReference type="NCBIfam" id="TIGR02937">
    <property type="entry name" value="sigma70-ECF"/>
    <property type="match status" value="1"/>
</dbReference>
<dbReference type="InterPro" id="IPR013324">
    <property type="entry name" value="RNA_pol_sigma_r3/r4-like"/>
</dbReference>
<dbReference type="Pfam" id="PF04542">
    <property type="entry name" value="Sigma70_r2"/>
    <property type="match status" value="1"/>
</dbReference>
<gene>
    <name evidence="9" type="primary">rpoD_12</name>
    <name evidence="9" type="ORF">g.36760</name>
</gene>
<evidence type="ECO:0000313" key="9">
    <source>
        <dbReference type="EMBL" id="JAT66457.1"/>
    </source>
</evidence>
<feature type="compositionally biased region" description="Polar residues" evidence="6">
    <location>
        <begin position="9"/>
        <end position="19"/>
    </location>
</feature>
<protein>
    <submittedName>
        <fullName evidence="9">RNA polymerase sigma factor rpoD</fullName>
    </submittedName>
</protein>
<dbReference type="PROSITE" id="PS00716">
    <property type="entry name" value="SIGMA70_2"/>
    <property type="match status" value="1"/>
</dbReference>
<dbReference type="EMBL" id="GDJX01001479">
    <property type="protein sequence ID" value="JAT66457.1"/>
    <property type="molecule type" value="Transcribed_RNA"/>
</dbReference>
<dbReference type="CDD" id="cd06171">
    <property type="entry name" value="Sigma70_r4"/>
    <property type="match status" value="1"/>
</dbReference>
<keyword evidence="3" id="KW-0731">Sigma factor</keyword>
<evidence type="ECO:0000259" key="7">
    <source>
        <dbReference type="PROSITE" id="PS00715"/>
    </source>
</evidence>
<dbReference type="InterPro" id="IPR036388">
    <property type="entry name" value="WH-like_DNA-bd_sf"/>
</dbReference>
<organism evidence="9">
    <name type="scientific">Anthurium amnicola</name>
    <dbReference type="NCBI Taxonomy" id="1678845"/>
    <lineage>
        <taxon>Eukaryota</taxon>
        <taxon>Viridiplantae</taxon>
        <taxon>Streptophyta</taxon>
        <taxon>Embryophyta</taxon>
        <taxon>Tracheophyta</taxon>
        <taxon>Spermatophyta</taxon>
        <taxon>Magnoliopsida</taxon>
        <taxon>Liliopsida</taxon>
        <taxon>Araceae</taxon>
        <taxon>Pothoideae</taxon>
        <taxon>Potheae</taxon>
        <taxon>Anthurium</taxon>
    </lineage>
</organism>
<dbReference type="GO" id="GO:0016987">
    <property type="term" value="F:sigma factor activity"/>
    <property type="evidence" value="ECO:0007669"/>
    <property type="project" value="UniProtKB-KW"/>
</dbReference>
<evidence type="ECO:0000256" key="2">
    <source>
        <dbReference type="ARBA" id="ARBA00023015"/>
    </source>
</evidence>
<dbReference type="PANTHER" id="PTHR30603:SF45">
    <property type="entry name" value="RNA POLYMERASE SIGMA FACTOR SIGF, CHLOROPLASTIC"/>
    <property type="match status" value="1"/>
</dbReference>
<dbReference type="InterPro" id="IPR013325">
    <property type="entry name" value="RNA_pol_sigma_r2"/>
</dbReference>
<dbReference type="Pfam" id="PF04545">
    <property type="entry name" value="Sigma70_r4"/>
    <property type="match status" value="1"/>
</dbReference>
<dbReference type="PANTHER" id="PTHR30603">
    <property type="entry name" value="RNA POLYMERASE SIGMA FACTOR RPO"/>
    <property type="match status" value="1"/>
</dbReference>
<dbReference type="AlphaFoldDB" id="A0A1D1ZHW8"/>
<evidence type="ECO:0000256" key="3">
    <source>
        <dbReference type="ARBA" id="ARBA00023082"/>
    </source>
</evidence>
<dbReference type="InterPro" id="IPR000943">
    <property type="entry name" value="RNA_pol_sigma70"/>
</dbReference>